<dbReference type="Pfam" id="PF05013">
    <property type="entry name" value="FGase"/>
    <property type="match status" value="1"/>
</dbReference>
<keyword evidence="1" id="KW-0378">Hydrolase</keyword>
<gene>
    <name evidence="1" type="ORF">KIN_19620</name>
</gene>
<dbReference type="SUPFAM" id="SSF53187">
    <property type="entry name" value="Zn-dependent exopeptidases"/>
    <property type="match status" value="1"/>
</dbReference>
<accession>A0A6N6JHX9</accession>
<proteinExistence type="predicted"/>
<dbReference type="Proteomes" id="UP000436822">
    <property type="component" value="Unassembled WGS sequence"/>
</dbReference>
<dbReference type="AlphaFoldDB" id="A0A6N6JHX9"/>
<organism evidence="1 2">
    <name type="scientific">Litoreibacter roseus</name>
    <dbReference type="NCBI Taxonomy" id="2601869"/>
    <lineage>
        <taxon>Bacteria</taxon>
        <taxon>Pseudomonadati</taxon>
        <taxon>Pseudomonadota</taxon>
        <taxon>Alphaproteobacteria</taxon>
        <taxon>Rhodobacterales</taxon>
        <taxon>Roseobacteraceae</taxon>
        <taxon>Litoreibacter</taxon>
    </lineage>
</organism>
<dbReference type="InterPro" id="IPR007709">
    <property type="entry name" value="N-FG_amidohydro"/>
</dbReference>
<evidence type="ECO:0000313" key="2">
    <source>
        <dbReference type="Proteomes" id="UP000436822"/>
    </source>
</evidence>
<protein>
    <submittedName>
        <fullName evidence="1">N-formylglutamate amidohydrolase</fullName>
    </submittedName>
</protein>
<reference evidence="1 2" key="1">
    <citation type="submission" date="2019-12" db="EMBL/GenBank/DDBJ databases">
        <title>Litoreibacter badius sp. nov., a novel bacteriochlorophyll a-containing bacterium in the genus Litoreibacter.</title>
        <authorList>
            <person name="Kanamuro M."/>
            <person name="Takabe Y."/>
            <person name="Mori K."/>
            <person name="Takaichi S."/>
            <person name="Hanada S."/>
        </authorList>
    </citation>
    <scope>NUCLEOTIDE SEQUENCE [LARGE SCALE GENOMIC DNA]</scope>
    <source>
        <strain evidence="1 2">K6</strain>
    </source>
</reference>
<dbReference type="GO" id="GO:0016787">
    <property type="term" value="F:hydrolase activity"/>
    <property type="evidence" value="ECO:0007669"/>
    <property type="project" value="UniProtKB-KW"/>
</dbReference>
<name>A0A6N6JHX9_9RHOB</name>
<keyword evidence="2" id="KW-1185">Reference proteome</keyword>
<dbReference type="Gene3D" id="3.40.630.40">
    <property type="entry name" value="Zn-dependent exopeptidases"/>
    <property type="match status" value="1"/>
</dbReference>
<comment type="caution">
    <text evidence="1">The sequence shown here is derived from an EMBL/GenBank/DDBJ whole genome shotgun (WGS) entry which is preliminary data.</text>
</comment>
<dbReference type="EMBL" id="BLJE01000002">
    <property type="protein sequence ID" value="GFE64888.1"/>
    <property type="molecule type" value="Genomic_DNA"/>
</dbReference>
<evidence type="ECO:0000313" key="1">
    <source>
        <dbReference type="EMBL" id="GFE64888.1"/>
    </source>
</evidence>
<sequence>MVQGLLKRVEIGLYLFAMTPTHNDAYTLSFPDVQTTSVVFASPHSGRHYPRAFLRRSVLDELTIRSSEDAFIDLIVGNAPDCGAPLLVAKAPRAFLDLNRASDELDPSVVEGIGKVAHNPRIASGLGVVPRVVSNGRAIYRGKISKAEATARIERYWLPYHTCLQKLLDHTRRQFNEAILIDCHSMPHEALDAVAKPGAPRPEVVLGDRFGSSAETDLVDRIETIFLDAGLTVSRNAPFAGAYITQHYGRPSRRQHAIQIEVDRALYLNETYVRPNDNFRNFQAVMTRVVQEISDIGRASVPLAAE</sequence>